<feature type="region of interest" description="Disordered" evidence="1">
    <location>
        <begin position="64"/>
        <end position="117"/>
    </location>
</feature>
<dbReference type="Proteomes" id="UP000612055">
    <property type="component" value="Unassembled WGS sequence"/>
</dbReference>
<feature type="compositionally biased region" description="Basic and acidic residues" evidence="1">
    <location>
        <begin position="18"/>
        <end position="31"/>
    </location>
</feature>
<protein>
    <submittedName>
        <fullName evidence="2">Uncharacterized protein</fullName>
    </submittedName>
</protein>
<organism evidence="2 3">
    <name type="scientific">Edaphochlamys debaryana</name>
    <dbReference type="NCBI Taxonomy" id="47281"/>
    <lineage>
        <taxon>Eukaryota</taxon>
        <taxon>Viridiplantae</taxon>
        <taxon>Chlorophyta</taxon>
        <taxon>core chlorophytes</taxon>
        <taxon>Chlorophyceae</taxon>
        <taxon>CS clade</taxon>
        <taxon>Chlamydomonadales</taxon>
        <taxon>Chlamydomonadales incertae sedis</taxon>
        <taxon>Edaphochlamys</taxon>
    </lineage>
</organism>
<evidence type="ECO:0000256" key="1">
    <source>
        <dbReference type="SAM" id="MobiDB-lite"/>
    </source>
</evidence>
<dbReference type="EMBL" id="JAEHOE010000042">
    <property type="protein sequence ID" value="KAG2492792.1"/>
    <property type="molecule type" value="Genomic_DNA"/>
</dbReference>
<gene>
    <name evidence="2" type="ORF">HYH03_008952</name>
</gene>
<keyword evidence="3" id="KW-1185">Reference proteome</keyword>
<reference evidence="2" key="1">
    <citation type="journal article" date="2020" name="bioRxiv">
        <title>Comparative genomics of Chlamydomonas.</title>
        <authorList>
            <person name="Craig R.J."/>
            <person name="Hasan A.R."/>
            <person name="Ness R.W."/>
            <person name="Keightley P.D."/>
        </authorList>
    </citation>
    <scope>NUCLEOTIDE SEQUENCE</scope>
    <source>
        <strain evidence="2">CCAP 11/70</strain>
    </source>
</reference>
<sequence length="117" mass="11191">MHEDEEGGESYSEGEVVDYERGRQDFGKQDGERGLGALRLLAGLRGASASGGGISYDGDCCDGGGSTTASVSGDGDGCRSASGDGDGIGSASAAGGGPPSSADFAMPPLPGGIGGGN</sequence>
<comment type="caution">
    <text evidence="2">The sequence shown here is derived from an EMBL/GenBank/DDBJ whole genome shotgun (WGS) entry which is preliminary data.</text>
</comment>
<feature type="region of interest" description="Disordered" evidence="1">
    <location>
        <begin position="1"/>
        <end position="31"/>
    </location>
</feature>
<dbReference type="AlphaFoldDB" id="A0A836BYA7"/>
<name>A0A836BYA7_9CHLO</name>
<feature type="compositionally biased region" description="Gly residues" evidence="1">
    <location>
        <begin position="84"/>
        <end position="98"/>
    </location>
</feature>
<evidence type="ECO:0000313" key="3">
    <source>
        <dbReference type="Proteomes" id="UP000612055"/>
    </source>
</evidence>
<accession>A0A836BYA7</accession>
<proteinExistence type="predicted"/>
<evidence type="ECO:0000313" key="2">
    <source>
        <dbReference type="EMBL" id="KAG2492792.1"/>
    </source>
</evidence>